<keyword evidence="2" id="KW-1185">Reference proteome</keyword>
<protein>
    <submittedName>
        <fullName evidence="1">Uncharacterized protein</fullName>
    </submittedName>
</protein>
<sequence>MERKGLPEIVTDTRDDGPTDVEVLMAEFRQDPQAYMEKRAQLLRGDRLYEQAREQVLAEQKEAVRAYGRRALQLVLHPFSHGRENDNTSAT</sequence>
<organism evidence="1 2">
    <name type="scientific">Streptomyces polygonati</name>
    <dbReference type="NCBI Taxonomy" id="1617087"/>
    <lineage>
        <taxon>Bacteria</taxon>
        <taxon>Bacillati</taxon>
        <taxon>Actinomycetota</taxon>
        <taxon>Actinomycetes</taxon>
        <taxon>Kitasatosporales</taxon>
        <taxon>Streptomycetaceae</taxon>
        <taxon>Streptomyces</taxon>
    </lineage>
</organism>
<gene>
    <name evidence="1" type="ORF">ACFO3J_16500</name>
</gene>
<accession>A0ABV8HM25</accession>
<name>A0ABV8HM25_9ACTN</name>
<proteinExistence type="predicted"/>
<comment type="caution">
    <text evidence="1">The sequence shown here is derived from an EMBL/GenBank/DDBJ whole genome shotgun (WGS) entry which is preliminary data.</text>
</comment>
<dbReference type="RefSeq" id="WP_386430129.1">
    <property type="nucleotide sequence ID" value="NZ_JBHSBB010000010.1"/>
</dbReference>
<reference evidence="2" key="1">
    <citation type="journal article" date="2019" name="Int. J. Syst. Evol. Microbiol.">
        <title>The Global Catalogue of Microorganisms (GCM) 10K type strain sequencing project: providing services to taxonomists for standard genome sequencing and annotation.</title>
        <authorList>
            <consortium name="The Broad Institute Genomics Platform"/>
            <consortium name="The Broad Institute Genome Sequencing Center for Infectious Disease"/>
            <person name="Wu L."/>
            <person name="Ma J."/>
        </authorList>
    </citation>
    <scope>NUCLEOTIDE SEQUENCE [LARGE SCALE GENOMIC DNA]</scope>
    <source>
        <strain evidence="2">CGMCC 4.7237</strain>
    </source>
</reference>
<evidence type="ECO:0000313" key="1">
    <source>
        <dbReference type="EMBL" id="MFC4033075.1"/>
    </source>
</evidence>
<dbReference type="EMBL" id="JBHSBB010000010">
    <property type="protein sequence ID" value="MFC4033075.1"/>
    <property type="molecule type" value="Genomic_DNA"/>
</dbReference>
<evidence type="ECO:0000313" key="2">
    <source>
        <dbReference type="Proteomes" id="UP001595765"/>
    </source>
</evidence>
<dbReference type="Proteomes" id="UP001595765">
    <property type="component" value="Unassembled WGS sequence"/>
</dbReference>